<evidence type="ECO:0000313" key="2">
    <source>
        <dbReference type="EMBL" id="TDQ00649.1"/>
    </source>
</evidence>
<proteinExistence type="predicted"/>
<dbReference type="AlphaFoldDB" id="A0A4R6SIE6"/>
<protein>
    <submittedName>
        <fullName evidence="2">FxLD family lantipeptide</fullName>
    </submittedName>
</protein>
<dbReference type="EMBL" id="SNXZ01000002">
    <property type="protein sequence ID" value="TDQ00649.1"/>
    <property type="molecule type" value="Genomic_DNA"/>
</dbReference>
<evidence type="ECO:0000256" key="1">
    <source>
        <dbReference type="SAM" id="MobiDB-lite"/>
    </source>
</evidence>
<evidence type="ECO:0000313" key="3">
    <source>
        <dbReference type="Proteomes" id="UP000295444"/>
    </source>
</evidence>
<organism evidence="2 3">
    <name type="scientific">Labedaea rhizosphaerae</name>
    <dbReference type="NCBI Taxonomy" id="598644"/>
    <lineage>
        <taxon>Bacteria</taxon>
        <taxon>Bacillati</taxon>
        <taxon>Actinomycetota</taxon>
        <taxon>Actinomycetes</taxon>
        <taxon>Pseudonocardiales</taxon>
        <taxon>Pseudonocardiaceae</taxon>
        <taxon>Labedaea</taxon>
    </lineage>
</organism>
<dbReference type="Proteomes" id="UP000295444">
    <property type="component" value="Unassembled WGS sequence"/>
</dbReference>
<sequence>MTLAVTPLPNEHAPGERSAVDENELTLDLRVITDSLPMAKMACSTSDNCGGSTCGSACTSHVTQPL</sequence>
<dbReference type="OrthoDB" id="3401898at2"/>
<dbReference type="RefSeq" id="WP_133849335.1">
    <property type="nucleotide sequence ID" value="NZ_SNXZ01000002.1"/>
</dbReference>
<dbReference type="InterPro" id="IPR027575">
    <property type="entry name" value="LD_lanti_pre"/>
</dbReference>
<feature type="region of interest" description="Disordered" evidence="1">
    <location>
        <begin position="1"/>
        <end position="22"/>
    </location>
</feature>
<comment type="caution">
    <text evidence="2">The sequence shown here is derived from an EMBL/GenBank/DDBJ whole genome shotgun (WGS) entry which is preliminary data.</text>
</comment>
<name>A0A4R6SIE6_LABRH</name>
<accession>A0A4R6SIE6</accession>
<gene>
    <name evidence="2" type="ORF">EV186_102510</name>
</gene>
<dbReference type="NCBIfam" id="TIGR04363">
    <property type="entry name" value="LD_lanti_pre"/>
    <property type="match status" value="1"/>
</dbReference>
<keyword evidence="3" id="KW-1185">Reference proteome</keyword>
<reference evidence="2 3" key="1">
    <citation type="submission" date="2019-03" db="EMBL/GenBank/DDBJ databases">
        <title>Genomic Encyclopedia of Type Strains, Phase IV (KMG-IV): sequencing the most valuable type-strain genomes for metagenomic binning, comparative biology and taxonomic classification.</title>
        <authorList>
            <person name="Goeker M."/>
        </authorList>
    </citation>
    <scope>NUCLEOTIDE SEQUENCE [LARGE SCALE GENOMIC DNA]</scope>
    <source>
        <strain evidence="2 3">DSM 45361</strain>
    </source>
</reference>